<evidence type="ECO:0000313" key="3">
    <source>
        <dbReference type="Proteomes" id="UP001303222"/>
    </source>
</evidence>
<evidence type="ECO:0000256" key="1">
    <source>
        <dbReference type="SAM" id="MobiDB-lite"/>
    </source>
</evidence>
<sequence>MVELHRNLVHCAASCKAYGRINATGVGSNYTLSEDDYVVPAGFKEMWADMIDENDTNTEKGQENKEEEQKKENAAVAAPAPARTARDSSIEVEEQLDSRADPDLLYDSDDTDDSWADEGYDPYTDSFVVPSSPQTSFAVPARAPPAPQPTRGGRTSKKPAAAAAPRGRQPVAANASSASASVAAPAPAPAPSKKRKAPTGPPLPSRPFKRHQHLSPARTPAEVRRLAQAEDWALTLGFPGGRKPYTLPKLRQPFPYMPDPQCGSALTPSQAQNGYDAVKKHFDMAHARWEISVSKMASDATKMYQYGIMLRDEAHASHRWVRQIGTQTWGEDGRMKNYDAFVDAVKKVEEMAEKARELVKRVEGDVRRFSMEFAKKRRDWEEEEISATEESE</sequence>
<keyword evidence="3" id="KW-1185">Reference proteome</keyword>
<reference evidence="2" key="2">
    <citation type="submission" date="2023-06" db="EMBL/GenBank/DDBJ databases">
        <authorList>
            <consortium name="Lawrence Berkeley National Laboratory"/>
            <person name="Mondo S.J."/>
            <person name="Hensen N."/>
            <person name="Bonometti L."/>
            <person name="Westerberg I."/>
            <person name="Brannstrom I.O."/>
            <person name="Guillou S."/>
            <person name="Cros-Aarteil S."/>
            <person name="Calhoun S."/>
            <person name="Haridas S."/>
            <person name="Kuo A."/>
            <person name="Pangilinan J."/>
            <person name="Riley R."/>
            <person name="Labutti K."/>
            <person name="Andreopoulos B."/>
            <person name="Lipzen A."/>
            <person name="Chen C."/>
            <person name="Yanf M."/>
            <person name="Daum C."/>
            <person name="Ng V."/>
            <person name="Clum A."/>
            <person name="Steindorff A."/>
            <person name="Ohm R."/>
            <person name="Martin F."/>
            <person name="Silar P."/>
            <person name="Natvig D."/>
            <person name="Lalanne C."/>
            <person name="Gautier V."/>
            <person name="Ament-Velasquez S.L."/>
            <person name="Kruys A."/>
            <person name="Hutchinson M.I."/>
            <person name="Powell A.J."/>
            <person name="Barry K."/>
            <person name="Miller A.N."/>
            <person name="Grigoriev I.V."/>
            <person name="Debuchy R."/>
            <person name="Gladieux P."/>
            <person name="Thoren M.H."/>
            <person name="Johannesson H."/>
        </authorList>
    </citation>
    <scope>NUCLEOTIDE SEQUENCE</scope>
    <source>
        <strain evidence="2">CBS 626.80</strain>
    </source>
</reference>
<feature type="compositionally biased region" description="Low complexity" evidence="1">
    <location>
        <begin position="159"/>
        <end position="185"/>
    </location>
</feature>
<gene>
    <name evidence="2" type="ORF">QBC32DRAFT_375387</name>
</gene>
<evidence type="ECO:0000313" key="2">
    <source>
        <dbReference type="EMBL" id="KAK3950868.1"/>
    </source>
</evidence>
<name>A0AAN6SF43_9PEZI</name>
<feature type="compositionally biased region" description="Acidic residues" evidence="1">
    <location>
        <begin position="104"/>
        <end position="120"/>
    </location>
</feature>
<accession>A0AAN6SF43</accession>
<feature type="compositionally biased region" description="Low complexity" evidence="1">
    <location>
        <begin position="74"/>
        <end position="83"/>
    </location>
</feature>
<proteinExistence type="predicted"/>
<dbReference type="Proteomes" id="UP001303222">
    <property type="component" value="Unassembled WGS sequence"/>
</dbReference>
<protein>
    <submittedName>
        <fullName evidence="2">Uncharacterized protein</fullName>
    </submittedName>
</protein>
<organism evidence="2 3">
    <name type="scientific">Pseudoneurospora amorphoporcata</name>
    <dbReference type="NCBI Taxonomy" id="241081"/>
    <lineage>
        <taxon>Eukaryota</taxon>
        <taxon>Fungi</taxon>
        <taxon>Dikarya</taxon>
        <taxon>Ascomycota</taxon>
        <taxon>Pezizomycotina</taxon>
        <taxon>Sordariomycetes</taxon>
        <taxon>Sordariomycetidae</taxon>
        <taxon>Sordariales</taxon>
        <taxon>Sordariaceae</taxon>
        <taxon>Pseudoneurospora</taxon>
    </lineage>
</organism>
<dbReference type="AlphaFoldDB" id="A0AAN6SF43"/>
<feature type="compositionally biased region" description="Basic and acidic residues" evidence="1">
    <location>
        <begin position="57"/>
        <end position="73"/>
    </location>
</feature>
<reference evidence="2" key="1">
    <citation type="journal article" date="2023" name="Mol. Phylogenet. Evol.">
        <title>Genome-scale phylogeny and comparative genomics of the fungal order Sordariales.</title>
        <authorList>
            <person name="Hensen N."/>
            <person name="Bonometti L."/>
            <person name="Westerberg I."/>
            <person name="Brannstrom I.O."/>
            <person name="Guillou S."/>
            <person name="Cros-Aarteil S."/>
            <person name="Calhoun S."/>
            <person name="Haridas S."/>
            <person name="Kuo A."/>
            <person name="Mondo S."/>
            <person name="Pangilinan J."/>
            <person name="Riley R."/>
            <person name="LaButti K."/>
            <person name="Andreopoulos B."/>
            <person name="Lipzen A."/>
            <person name="Chen C."/>
            <person name="Yan M."/>
            <person name="Daum C."/>
            <person name="Ng V."/>
            <person name="Clum A."/>
            <person name="Steindorff A."/>
            <person name="Ohm R.A."/>
            <person name="Martin F."/>
            <person name="Silar P."/>
            <person name="Natvig D.O."/>
            <person name="Lalanne C."/>
            <person name="Gautier V."/>
            <person name="Ament-Velasquez S.L."/>
            <person name="Kruys A."/>
            <person name="Hutchinson M.I."/>
            <person name="Powell A.J."/>
            <person name="Barry K."/>
            <person name="Miller A.N."/>
            <person name="Grigoriev I.V."/>
            <person name="Debuchy R."/>
            <person name="Gladieux P."/>
            <person name="Hiltunen Thoren M."/>
            <person name="Johannesson H."/>
        </authorList>
    </citation>
    <scope>NUCLEOTIDE SEQUENCE</scope>
    <source>
        <strain evidence="2">CBS 626.80</strain>
    </source>
</reference>
<dbReference type="EMBL" id="MU859164">
    <property type="protein sequence ID" value="KAK3950868.1"/>
    <property type="molecule type" value="Genomic_DNA"/>
</dbReference>
<feature type="region of interest" description="Disordered" evidence="1">
    <location>
        <begin position="54"/>
        <end position="222"/>
    </location>
</feature>
<comment type="caution">
    <text evidence="2">The sequence shown here is derived from an EMBL/GenBank/DDBJ whole genome shotgun (WGS) entry which is preliminary data.</text>
</comment>